<dbReference type="NCBIfam" id="TIGR01167">
    <property type="entry name" value="LPXTG_anchor"/>
    <property type="match status" value="1"/>
</dbReference>
<proteinExistence type="predicted"/>
<feature type="region of interest" description="Disordered" evidence="1">
    <location>
        <begin position="46"/>
        <end position="173"/>
    </location>
</feature>
<dbReference type="Proteomes" id="UP000483293">
    <property type="component" value="Unassembled WGS sequence"/>
</dbReference>
<dbReference type="Gene3D" id="2.60.40.1140">
    <property type="entry name" value="Collagen-binding surface protein Cna, B-type domain"/>
    <property type="match status" value="1"/>
</dbReference>
<comment type="caution">
    <text evidence="3">The sequence shown here is derived from an EMBL/GenBank/DDBJ whole genome shotgun (WGS) entry which is preliminary data.</text>
</comment>
<evidence type="ECO:0000256" key="2">
    <source>
        <dbReference type="SAM" id="Phobius"/>
    </source>
</evidence>
<organism evidence="3 4">
    <name type="scientific">Bifidobacterium platyrrhinorum</name>
    <dbReference type="NCBI Taxonomy" id="2661628"/>
    <lineage>
        <taxon>Bacteria</taxon>
        <taxon>Bacillati</taxon>
        <taxon>Actinomycetota</taxon>
        <taxon>Actinomycetes</taxon>
        <taxon>Bifidobacteriales</taxon>
        <taxon>Bifidobacteriaceae</taxon>
        <taxon>Bifidobacterium</taxon>
    </lineage>
</organism>
<dbReference type="Gene3D" id="2.160.20.110">
    <property type="match status" value="1"/>
</dbReference>
<keyword evidence="2" id="KW-0472">Membrane</keyword>
<sequence>MPLTCSASAAGTRVSVDTSGFSEAPVTVISDGKVVTDPTVVAAAASSYGSSGGNAVTVADTGSTGNEGTNGNSNTNGNANGGDANAHGDVSGNNNTKDNNAGDGSTGDAGDGAGNGSDGSSDGTGSSDGADGTDGANGQNSSAQGDERNNDQDAAAQDDAAQPQAATSALGGRDYEGQVTKTINGKTFILIGNEQQLRAIGSDKKVVGRIVKVTQTCTHLGLAQYGWKDNEGSESVEYAGDADLAADGTLREEAGNDHDGALTCLTGINEGKTRTKYYALDDAGNHTDVDKAVTTYTNDANYIIFRDIDLSSANWTPLMFSGTMLGAVSADTATAGTLWSTLGTDGASVNGGVAKPVISNVTVRQTGKINHQKQSGVGFFATVSSPTGIAADGSKLTSAGATTVDNLRLEHVDVSNTATETEDTATLVGVLFKVLSGLLSGIGGIVDWATHLLPGVNTNLKGLLTDLLTLRAKDPTLFATGAFAGRVDGQVRISDCEVADAKVSNVKGMTGGFVGYSTGETEYDLLSDALGGIVDVLGKVLNSIPGLGVGDLVTWLLNGNLLTVSELIPIGYHNPVISNSSVDGFSKGTVIGNDDSSYAGGFVGAQIGTIIENSSVTSANAFTVKAKDYAGGFAGVTRNGDVGGLVKSLGIDLLSALRPQSLIEGSTLNATGGVTVTAEHYAGGFAGAMANAYAVNDAMTGSADVTATTSGKENDTAGYAGGFTGYASVGWGLEIGTDDATDTSLVKNLVTLITNLTSDAEGGMLLSVAGVNPSAILGADMRASITVTSKGDYAGGIAGAGSGTMIADSSEANLNTLSYWKYDTTLHPRRAYPASRSTTLDGLAKVNAAGSYAGGIAGTLQPVMVAGLLNSVLTVGDTSILKKVNEFASFLVQNVTLTGGKDGLAVTAGTNYAGGAIGCATGGDVTGVALTNLGKVSAKAEAGGFIGFSGPGKAVGASSLDVLGLIKLSGLLSVAEYSSVDVRTASVTGVDAGFTVAATGVSEGSDPGTYPAGGFYGQANSTDTADAHVTGLKSVTAESSKTGGMAGGFVGYSTVGGLAEALNGSGGSNVISILKVDNLLGAVPYLIPHYIYTDVKYVDGGFVEADKAGGFAGTFQSGRVNSLTDKEQEDAALVGFVDQAKADPFAVVNIDHVTGGAYAGGFAGQVVSGALASAGEGGLSVLGKLNGVSVANILSLAQAYVPFVVYAGVHSDATTVTGTADGNADYGLLVTARRLDSGDAESGSAGGFAGYVSAAQISSSSVTQLRRTDVKAPSDLETTDTTQIANTYLNDQASKYAVDGARYAGGYIGKIDIGSTAAVADSISLLGGAIDLSDLLSALDVIVSTVERSDVTGGIGGYSVRASDTSDKDNPLGMAGGFVGDIEGGHIQQSDAHEFVYIIGQISAGGYVGTMQPGAVANVLKDADVVKRIANVDNLLSLVQDFVPTIRNSSTDAAICGGAVRAQATSGEKTRRGMAGGYVGHNRGGHIWGMDTRDWSSIRGKDVDKPTPETAYASRIRSVYGQEIAGGYTGFMEAADTADGGSISLLSGLVEVNDVLGALELVYPTEEHTKVDGPLRNASIDQWDAWVNNTGKYGAYGKEFDEVLQNRKSDIDTQEKLDAYLAGYVYGFNVVAGRDGYKADAHLRDSGVAGGHVGIMRTGTITDGQSWDVRTVSAMRSAGGYAGTMESGSAARFGSVSLLGLGVDLGSLVTTPQVFVPVIKSSSVTGYRKGMKVEATGVNITNGTGNAGGYVGMAVGGQIWGDRDSNGNALDAEKNPDAIAAGADVDNLRKVSGHNNVGGYVGIATSGATAGVDTNDTTDGILGDLIGGLVGDHSGTAANPAGLISVLQATVTTIRGAHVSADSSEWGYTVEGGAYQATDGTTAYALNAGGFAGSLQAAILGDRDSAKGTGTGVDTAKNDPSEVTVTGLRGVEGGQYAGGFVGLADISSVASVGGGEMGDNDKQQVTDLLFKLLKVGNVGVLEAFRTFIYDGRVDGVADGIQVKARTATRKGMLDSTRFTGSAGGFAGGVINGSVKQSKVTNLNSVEGVNNAGGFVGHLGKSGTVSADKTQIGDDLFNVLGLTAGVLEIWGSHVDGSSVTGITAGYTVDATHGTSDYGKGTETATGREVAGGFAGLADLARVKDCTADALKKVTSGEIAGGFVGETKRAYLVDVEANSLLVGVLLEVVDALVKLLYVDKAQGLGVINLGKWFPNIGKVFDLKVLADGDVLYVNLFGLKIGVSLAQPDQDNSSRSDVARVTIGDSVIELPCSKDGIDKNAAKKNLSIQLIKGNRTRVEASTATGITDGYDVFGGGATQDSDGTEGLATGYAGGFAGLNDEGVLAKDAMVRADVVRGTSGLVDPFSYTLLKTAWSFNSMSDIVGPVQEKGADGRNENRYNTYRVYRSADGNRTEAKTKDGDRIAVGVADADTGLDAYTVELFKTVNTYDGDHANSQAAGDDKTKWVGIKGAVRSGVGVADEQLKAYDTAAKAVLMLDKAVSGNNGGVTPEPDDGQDPCGKNGCKTVDLTLQKVWRNGQLERPDTITLQVTATYTDANGEQQTVKELECFKDDCTTEKRDNPFTVTMTAKNDGSAWSDTWRTKLTGLPVAFVDKGSGPNGEDVTRYYTYTVKELNMTFADGGADGKAVTKTPAEAGYSVSVKYGKDKDGKYVATVTNFSPLPETGGNGTLMFVMFGVLMLALGTAWYLRVNRMEPATAGGVGTALPFGGRRGRHTR</sequence>
<keyword evidence="2" id="KW-0812">Transmembrane</keyword>
<name>A0A6L9SX33_9BIFI</name>
<feature type="compositionally biased region" description="Gly residues" evidence="1">
    <location>
        <begin position="104"/>
        <end position="117"/>
    </location>
</feature>
<keyword evidence="2" id="KW-1133">Transmembrane helix</keyword>
<evidence type="ECO:0000313" key="3">
    <source>
        <dbReference type="EMBL" id="NEG56032.1"/>
    </source>
</evidence>
<reference evidence="3 4" key="1">
    <citation type="submission" date="2019-10" db="EMBL/GenBank/DDBJ databases">
        <title>Bifidobacterium from non-human primates.</title>
        <authorList>
            <person name="Modesto M."/>
        </authorList>
    </citation>
    <scope>NUCLEOTIDE SEQUENCE [LARGE SCALE GENOMIC DNA]</scope>
    <source>
        <strain evidence="3 4">SMA15</strain>
    </source>
</reference>
<feature type="compositionally biased region" description="Low complexity" evidence="1">
    <location>
        <begin position="46"/>
        <end position="89"/>
    </location>
</feature>
<dbReference type="EMBL" id="WHZV01000010">
    <property type="protein sequence ID" value="NEG56032.1"/>
    <property type="molecule type" value="Genomic_DNA"/>
</dbReference>
<protein>
    <submittedName>
        <fullName evidence="3">LPXTG cell wall anchor domain-containing protein</fullName>
    </submittedName>
</protein>
<feature type="compositionally biased region" description="Low complexity" evidence="1">
    <location>
        <begin position="152"/>
        <end position="166"/>
    </location>
</feature>
<feature type="compositionally biased region" description="Low complexity" evidence="1">
    <location>
        <begin position="118"/>
        <end position="138"/>
    </location>
</feature>
<gene>
    <name evidence="3" type="ORF">GFD21_09760</name>
</gene>
<keyword evidence="4" id="KW-1185">Reference proteome</keyword>
<accession>A0A6L9SX33</accession>
<evidence type="ECO:0000313" key="4">
    <source>
        <dbReference type="Proteomes" id="UP000483293"/>
    </source>
</evidence>
<evidence type="ECO:0000256" key="1">
    <source>
        <dbReference type="SAM" id="MobiDB-lite"/>
    </source>
</evidence>
<feature type="transmembrane region" description="Helical" evidence="2">
    <location>
        <begin position="2685"/>
        <end position="2704"/>
    </location>
</feature>